<dbReference type="GO" id="GO:0005886">
    <property type="term" value="C:plasma membrane"/>
    <property type="evidence" value="ECO:0000318"/>
    <property type="project" value="GO_Central"/>
</dbReference>
<keyword evidence="9" id="KW-1185">Reference proteome</keyword>
<evidence type="ECO:0000256" key="7">
    <source>
        <dbReference type="SAM" id="Phobius"/>
    </source>
</evidence>
<keyword evidence="3" id="KW-1003">Cell membrane</keyword>
<feature type="transmembrane region" description="Helical" evidence="7">
    <location>
        <begin position="278"/>
        <end position="295"/>
    </location>
</feature>
<dbReference type="eggNOG" id="COG0679">
    <property type="taxonomic scope" value="Bacteria"/>
</dbReference>
<dbReference type="RefSeq" id="WP_012584097.1">
    <property type="nucleotide sequence ID" value="NC_011661.1"/>
</dbReference>
<dbReference type="STRING" id="515635.Dtur_1750"/>
<feature type="transmembrane region" description="Helical" evidence="7">
    <location>
        <begin position="119"/>
        <end position="140"/>
    </location>
</feature>
<dbReference type="KEGG" id="dtu:Dtur_1750"/>
<feature type="transmembrane region" description="Helical" evidence="7">
    <location>
        <begin position="91"/>
        <end position="110"/>
    </location>
</feature>
<dbReference type="EnsemblBacteria" id="ACK43022">
    <property type="protein sequence ID" value="ACK43022"/>
    <property type="gene ID" value="Dtur_1750"/>
</dbReference>
<dbReference type="PATRIC" id="fig|515635.4.peg.1802"/>
<evidence type="ECO:0000313" key="8">
    <source>
        <dbReference type="EMBL" id="ACK43022.1"/>
    </source>
</evidence>
<dbReference type="HOGENOM" id="CLU_056175_6_1_0"/>
<dbReference type="EMBL" id="CP001251">
    <property type="protein sequence ID" value="ACK43022.1"/>
    <property type="molecule type" value="Genomic_DNA"/>
</dbReference>
<evidence type="ECO:0000256" key="3">
    <source>
        <dbReference type="ARBA" id="ARBA00022475"/>
    </source>
</evidence>
<protein>
    <submittedName>
        <fullName evidence="8">Auxin Efflux Carrier</fullName>
    </submittedName>
</protein>
<dbReference type="InterPro" id="IPR004776">
    <property type="entry name" value="Mem_transp_PIN-like"/>
</dbReference>
<keyword evidence="4 7" id="KW-0812">Transmembrane</keyword>
<feature type="transmembrane region" description="Helical" evidence="7">
    <location>
        <begin position="185"/>
        <end position="208"/>
    </location>
</feature>
<dbReference type="AlphaFoldDB" id="B8E3E8"/>
<evidence type="ECO:0000256" key="1">
    <source>
        <dbReference type="ARBA" id="ARBA00004141"/>
    </source>
</evidence>
<feature type="transmembrane region" description="Helical" evidence="7">
    <location>
        <begin position="160"/>
        <end position="178"/>
    </location>
</feature>
<feature type="transmembrane region" description="Helical" evidence="7">
    <location>
        <begin position="246"/>
        <end position="266"/>
    </location>
</feature>
<sequence length="296" mass="33329">MAESILINVLVIIIGHIAKKIKLFPEDTGTVLSRLVIYITLPATVLKVFISSALKLDLFIVPLISFFFGLLIFLIGFLLLNNLELEDRLKWTLLIGICGYNVGLFSYPFIKSLYGDEGLLYMAMFDIGNSFIVFGLSYALSLVSEDGWSFNKTTHLLERVFSFFPLQVYIISILLSLLKVNFPEIFISLISQLSIPNSTLALFTLGYFLDFRLNKAEIRALIYGTLIRFIPGIIFSLVLRSIWHSLMVKIISIGVLLPAPLVVVIYSNEKGLNSKFASFYVSLTILLGIIFLVLFK</sequence>
<proteinExistence type="predicted"/>
<gene>
    <name evidence="8" type="ordered locus">Dtur_1750</name>
</gene>
<feature type="transmembrane region" description="Helical" evidence="7">
    <location>
        <begin position="220"/>
        <end position="239"/>
    </location>
</feature>
<reference evidence="9" key="1">
    <citation type="journal article" date="2016" name="Front. Microbiol.">
        <title>The complete genome sequence of hyperthermophile Dictyoglomus turgidum DSM 6724 reveals a specialized carbohydrate fermentor.</title>
        <authorList>
            <person name="Brumm P.J."/>
            <person name="Gowda K."/>
            <person name="Robb F.T."/>
            <person name="Mead D.A."/>
        </authorList>
    </citation>
    <scope>NUCLEOTIDE SEQUENCE [LARGE SCALE GENOMIC DNA]</scope>
    <source>
        <strain evidence="9">DSM 6724 / Z-1310</strain>
    </source>
</reference>
<keyword evidence="2" id="KW-0813">Transport</keyword>
<comment type="subcellular location">
    <subcellularLocation>
        <location evidence="1">Membrane</location>
        <topology evidence="1">Multi-pass membrane protein</topology>
    </subcellularLocation>
</comment>
<name>B8E3E8_DICTD</name>
<dbReference type="PANTHER" id="PTHR36838">
    <property type="entry name" value="AUXIN EFFLUX CARRIER FAMILY PROTEIN"/>
    <property type="match status" value="1"/>
</dbReference>
<feature type="transmembrane region" description="Helical" evidence="7">
    <location>
        <begin position="57"/>
        <end position="79"/>
    </location>
</feature>
<dbReference type="OrthoDB" id="3238334at2"/>
<evidence type="ECO:0000256" key="6">
    <source>
        <dbReference type="ARBA" id="ARBA00023136"/>
    </source>
</evidence>
<evidence type="ECO:0000256" key="5">
    <source>
        <dbReference type="ARBA" id="ARBA00022989"/>
    </source>
</evidence>
<organism evidence="8 9">
    <name type="scientific">Dictyoglomus turgidum (strain DSM 6724 / Z-1310)</name>
    <dbReference type="NCBI Taxonomy" id="515635"/>
    <lineage>
        <taxon>Bacteria</taxon>
        <taxon>Pseudomonadati</taxon>
        <taxon>Dictyoglomota</taxon>
        <taxon>Dictyoglomia</taxon>
        <taxon>Dictyoglomales</taxon>
        <taxon>Dictyoglomaceae</taxon>
        <taxon>Dictyoglomus</taxon>
    </lineage>
</organism>
<feature type="transmembrane region" description="Helical" evidence="7">
    <location>
        <begin position="31"/>
        <end position="50"/>
    </location>
</feature>
<accession>B8E3E8</accession>
<evidence type="ECO:0000313" key="9">
    <source>
        <dbReference type="Proteomes" id="UP000007719"/>
    </source>
</evidence>
<evidence type="ECO:0000256" key="2">
    <source>
        <dbReference type="ARBA" id="ARBA00022448"/>
    </source>
</evidence>
<dbReference type="Pfam" id="PF03547">
    <property type="entry name" value="Mem_trans"/>
    <property type="match status" value="1"/>
</dbReference>
<keyword evidence="5 7" id="KW-1133">Transmembrane helix</keyword>
<evidence type="ECO:0000256" key="4">
    <source>
        <dbReference type="ARBA" id="ARBA00022692"/>
    </source>
</evidence>
<dbReference type="Proteomes" id="UP000007719">
    <property type="component" value="Chromosome"/>
</dbReference>
<dbReference type="PANTHER" id="PTHR36838:SF3">
    <property type="entry name" value="TRANSPORTER AUXIN EFFLUX CARRIER EC FAMILY"/>
    <property type="match status" value="1"/>
</dbReference>
<dbReference type="InParanoid" id="B8E3E8"/>
<keyword evidence="6 7" id="KW-0472">Membrane</keyword>
<dbReference type="GO" id="GO:0055085">
    <property type="term" value="P:transmembrane transport"/>
    <property type="evidence" value="ECO:0007669"/>
    <property type="project" value="InterPro"/>
</dbReference>